<keyword evidence="2" id="KW-1133">Transmembrane helix</keyword>
<dbReference type="PANTHER" id="PTHR34054:SF2">
    <property type="entry name" value="EXPRESSED PROTEIN"/>
    <property type="match status" value="1"/>
</dbReference>
<sequence>MRALSSLGIGLAIVSILLFLALVAELYYIFWWKKRFNNNNNNNTNNIISNNPNFTPKSFFLSKGKGLLSLLPLRNPIGTQQSRSRSPSPSPSPLNGNGNGNGHVTQLTSDDTLHLSAKDALLKASLNGDEAIDAELMRLHSLSGPPRFLFTIKEETREDLESDDGRSRGGRSRKGSRGRSLGDLLHCAETPILTPLSSPPLLGITAQSLVNLDSFKKLGFNPLFESSLSPPPKFKFLKDAEEKLQRRIGLLEGSKTGGNGDTECGQVRVTQPSPSSLSSIKTEE</sequence>
<accession>A0A9Q0C7L2</accession>
<feature type="compositionally biased region" description="Basic residues" evidence="1">
    <location>
        <begin position="168"/>
        <end position="177"/>
    </location>
</feature>
<feature type="compositionally biased region" description="Polar residues" evidence="1">
    <location>
        <begin position="268"/>
        <end position="284"/>
    </location>
</feature>
<protein>
    <submittedName>
        <fullName evidence="3">Uncharacterized protein</fullName>
    </submittedName>
</protein>
<evidence type="ECO:0000256" key="1">
    <source>
        <dbReference type="SAM" id="MobiDB-lite"/>
    </source>
</evidence>
<reference evidence="3" key="1">
    <citation type="journal article" date="2022" name="Cell">
        <title>Repeat-based holocentromeres influence genome architecture and karyotype evolution.</title>
        <authorList>
            <person name="Hofstatter P.G."/>
            <person name="Thangavel G."/>
            <person name="Lux T."/>
            <person name="Neumann P."/>
            <person name="Vondrak T."/>
            <person name="Novak P."/>
            <person name="Zhang M."/>
            <person name="Costa L."/>
            <person name="Castellani M."/>
            <person name="Scott A."/>
            <person name="Toegelov H."/>
            <person name="Fuchs J."/>
            <person name="Mata-Sucre Y."/>
            <person name="Dias Y."/>
            <person name="Vanzela A.L.L."/>
            <person name="Huettel B."/>
            <person name="Almeida C.C.S."/>
            <person name="Simkova H."/>
            <person name="Souza G."/>
            <person name="Pedrosa-Harand A."/>
            <person name="Macas J."/>
            <person name="Mayer K.F.X."/>
            <person name="Houben A."/>
            <person name="Marques A."/>
        </authorList>
    </citation>
    <scope>NUCLEOTIDE SEQUENCE</scope>
    <source>
        <strain evidence="3">RhyBre1mFocal</strain>
    </source>
</reference>
<feature type="transmembrane region" description="Helical" evidence="2">
    <location>
        <begin position="6"/>
        <end position="30"/>
    </location>
</feature>
<evidence type="ECO:0000256" key="2">
    <source>
        <dbReference type="SAM" id="Phobius"/>
    </source>
</evidence>
<feature type="region of interest" description="Disordered" evidence="1">
    <location>
        <begin position="252"/>
        <end position="284"/>
    </location>
</feature>
<comment type="caution">
    <text evidence="3">The sequence shown here is derived from an EMBL/GenBank/DDBJ whole genome shotgun (WGS) entry which is preliminary data.</text>
</comment>
<keyword evidence="2" id="KW-0812">Transmembrane</keyword>
<gene>
    <name evidence="3" type="ORF">LUZ63_012779</name>
</gene>
<dbReference type="InterPro" id="IPR045884">
    <property type="entry name" value="At5g59350-like"/>
</dbReference>
<dbReference type="AlphaFoldDB" id="A0A9Q0C7L2"/>
<feature type="region of interest" description="Disordered" evidence="1">
    <location>
        <begin position="153"/>
        <end position="181"/>
    </location>
</feature>
<dbReference type="PANTHER" id="PTHR34054">
    <property type="entry name" value="EXPRESSED PROTEIN"/>
    <property type="match status" value="1"/>
</dbReference>
<proteinExistence type="predicted"/>
<evidence type="ECO:0000313" key="3">
    <source>
        <dbReference type="EMBL" id="KAJ1688624.1"/>
    </source>
</evidence>
<keyword evidence="4" id="KW-1185">Reference proteome</keyword>
<keyword evidence="2" id="KW-0472">Membrane</keyword>
<dbReference type="EMBL" id="JAMQYH010000004">
    <property type="protein sequence ID" value="KAJ1688624.1"/>
    <property type="molecule type" value="Genomic_DNA"/>
</dbReference>
<dbReference type="Proteomes" id="UP001151287">
    <property type="component" value="Unassembled WGS sequence"/>
</dbReference>
<evidence type="ECO:0000313" key="4">
    <source>
        <dbReference type="Proteomes" id="UP001151287"/>
    </source>
</evidence>
<dbReference type="OrthoDB" id="687836at2759"/>
<name>A0A9Q0C7L2_9POAL</name>
<feature type="region of interest" description="Disordered" evidence="1">
    <location>
        <begin position="78"/>
        <end position="107"/>
    </location>
</feature>
<organism evidence="3 4">
    <name type="scientific">Rhynchospora breviuscula</name>
    <dbReference type="NCBI Taxonomy" id="2022672"/>
    <lineage>
        <taxon>Eukaryota</taxon>
        <taxon>Viridiplantae</taxon>
        <taxon>Streptophyta</taxon>
        <taxon>Embryophyta</taxon>
        <taxon>Tracheophyta</taxon>
        <taxon>Spermatophyta</taxon>
        <taxon>Magnoliopsida</taxon>
        <taxon>Liliopsida</taxon>
        <taxon>Poales</taxon>
        <taxon>Cyperaceae</taxon>
        <taxon>Cyperoideae</taxon>
        <taxon>Rhynchosporeae</taxon>
        <taxon>Rhynchospora</taxon>
    </lineage>
</organism>